<dbReference type="InterPro" id="IPR024964">
    <property type="entry name" value="CTLH/CRA"/>
</dbReference>
<feature type="region of interest" description="Disordered" evidence="8">
    <location>
        <begin position="1221"/>
        <end position="1256"/>
    </location>
</feature>
<dbReference type="GO" id="GO:0005737">
    <property type="term" value="C:cytoplasm"/>
    <property type="evidence" value="ECO:0007669"/>
    <property type="project" value="UniProtKB-SubCell"/>
</dbReference>
<feature type="region of interest" description="Disordered" evidence="8">
    <location>
        <begin position="882"/>
        <end position="903"/>
    </location>
</feature>
<dbReference type="InterPro" id="IPR006595">
    <property type="entry name" value="CTLH_C"/>
</dbReference>
<evidence type="ECO:0000313" key="11">
    <source>
        <dbReference type="EMBL" id="GBG27047.1"/>
    </source>
</evidence>
<reference evidence="11 12" key="1">
    <citation type="submission" date="2017-12" db="EMBL/GenBank/DDBJ databases">
        <title>Sequencing, de novo assembly and annotation of complete genome of a new Thraustochytrid species, strain FCC1311.</title>
        <authorList>
            <person name="Sedici K."/>
            <person name="Godart F."/>
            <person name="Aiese Cigliano R."/>
            <person name="Sanseverino W."/>
            <person name="Barakat M."/>
            <person name="Ortet P."/>
            <person name="Marechal E."/>
            <person name="Cagnac O."/>
            <person name="Amato A."/>
        </authorList>
    </citation>
    <scope>NUCLEOTIDE SEQUENCE [LARGE SCALE GENOMIC DNA]</scope>
</reference>
<feature type="coiled-coil region" evidence="7">
    <location>
        <begin position="233"/>
        <end position="306"/>
    </location>
</feature>
<dbReference type="GO" id="GO:0034657">
    <property type="term" value="C:GID complex"/>
    <property type="evidence" value="ECO:0007669"/>
    <property type="project" value="TreeGrafter"/>
</dbReference>
<dbReference type="CDD" id="cd16652">
    <property type="entry name" value="dRING_Rmd5p-like"/>
    <property type="match status" value="1"/>
</dbReference>
<organism evidence="11 12">
    <name type="scientific">Hondaea fermentalgiana</name>
    <dbReference type="NCBI Taxonomy" id="2315210"/>
    <lineage>
        <taxon>Eukaryota</taxon>
        <taxon>Sar</taxon>
        <taxon>Stramenopiles</taxon>
        <taxon>Bigyra</taxon>
        <taxon>Labyrinthulomycetes</taxon>
        <taxon>Thraustochytrida</taxon>
        <taxon>Thraustochytriidae</taxon>
        <taxon>Hondaea</taxon>
    </lineage>
</organism>
<keyword evidence="7" id="KW-0175">Coiled coil</keyword>
<dbReference type="EMBL" id="BEYU01000027">
    <property type="protein sequence ID" value="GBG27047.1"/>
    <property type="molecule type" value="Genomic_DNA"/>
</dbReference>
<dbReference type="PROSITE" id="PS51867">
    <property type="entry name" value="ZF_RING_GID"/>
    <property type="match status" value="1"/>
</dbReference>
<dbReference type="SUPFAM" id="SSF57850">
    <property type="entry name" value="RING/U-box"/>
    <property type="match status" value="1"/>
</dbReference>
<comment type="subcellular location">
    <subcellularLocation>
        <location evidence="1">Cytoplasm</location>
    </subcellularLocation>
</comment>
<feature type="coiled-coil region" evidence="7">
    <location>
        <begin position="339"/>
        <end position="402"/>
    </location>
</feature>
<evidence type="ECO:0000256" key="4">
    <source>
        <dbReference type="ARBA" id="ARBA00022771"/>
    </source>
</evidence>
<gene>
    <name evidence="11" type="ORF">FCC1311_032702</name>
</gene>
<feature type="compositionally biased region" description="Basic and acidic residues" evidence="8">
    <location>
        <begin position="52"/>
        <end position="71"/>
    </location>
</feature>
<dbReference type="InParanoid" id="A0A2R5G7N0"/>
<evidence type="ECO:0000256" key="2">
    <source>
        <dbReference type="ARBA" id="ARBA00022490"/>
    </source>
</evidence>
<evidence type="ECO:0000256" key="5">
    <source>
        <dbReference type="ARBA" id="ARBA00022833"/>
    </source>
</evidence>
<dbReference type="GO" id="GO:0061630">
    <property type="term" value="F:ubiquitin protein ligase activity"/>
    <property type="evidence" value="ECO:0007669"/>
    <property type="project" value="InterPro"/>
</dbReference>
<keyword evidence="4 6" id="KW-0863">Zinc-finger</keyword>
<dbReference type="PROSITE" id="PS50897">
    <property type="entry name" value="CTLH"/>
    <property type="match status" value="1"/>
</dbReference>
<feature type="compositionally biased region" description="Acidic residues" evidence="8">
    <location>
        <begin position="42"/>
        <end position="51"/>
    </location>
</feature>
<dbReference type="OrthoDB" id="1933281at2759"/>
<comment type="caution">
    <text evidence="11">The sequence shown here is derived from an EMBL/GenBank/DDBJ whole genome shotgun (WGS) entry which is preliminary data.</text>
</comment>
<evidence type="ECO:0000313" key="12">
    <source>
        <dbReference type="Proteomes" id="UP000241890"/>
    </source>
</evidence>
<dbReference type="PANTHER" id="PTHR12170">
    <property type="entry name" value="MACROPHAGE ERYTHROBLAST ATTACHER-RELATED"/>
    <property type="match status" value="1"/>
</dbReference>
<feature type="region of interest" description="Disordered" evidence="8">
    <location>
        <begin position="466"/>
        <end position="536"/>
    </location>
</feature>
<feature type="compositionally biased region" description="Low complexity" evidence="8">
    <location>
        <begin position="1223"/>
        <end position="1232"/>
    </location>
</feature>
<feature type="compositionally biased region" description="Basic and acidic residues" evidence="8">
    <location>
        <begin position="889"/>
        <end position="899"/>
    </location>
</feature>
<accession>A0A2R5G7N0</accession>
<evidence type="ECO:0000259" key="9">
    <source>
        <dbReference type="PROSITE" id="PS50897"/>
    </source>
</evidence>
<feature type="compositionally biased region" description="Basic and acidic residues" evidence="8">
    <location>
        <begin position="90"/>
        <end position="103"/>
    </location>
</feature>
<feature type="region of interest" description="Disordered" evidence="8">
    <location>
        <begin position="1"/>
        <end position="179"/>
    </location>
</feature>
<name>A0A2R5G7N0_9STRA</name>
<dbReference type="GO" id="GO:0043161">
    <property type="term" value="P:proteasome-mediated ubiquitin-dependent protein catabolic process"/>
    <property type="evidence" value="ECO:0007669"/>
    <property type="project" value="InterPro"/>
</dbReference>
<dbReference type="GO" id="GO:0005634">
    <property type="term" value="C:nucleus"/>
    <property type="evidence" value="ECO:0007669"/>
    <property type="project" value="TreeGrafter"/>
</dbReference>
<evidence type="ECO:0000256" key="3">
    <source>
        <dbReference type="ARBA" id="ARBA00022723"/>
    </source>
</evidence>
<evidence type="ECO:0000256" key="8">
    <source>
        <dbReference type="SAM" id="MobiDB-lite"/>
    </source>
</evidence>
<dbReference type="GO" id="GO:0008270">
    <property type="term" value="F:zinc ion binding"/>
    <property type="evidence" value="ECO:0007669"/>
    <property type="project" value="UniProtKB-KW"/>
</dbReference>
<dbReference type="FunFam" id="3.30.40.10:FF:000143">
    <property type="entry name" value="Regulator of gluconeogenesis Rmd5"/>
    <property type="match status" value="1"/>
</dbReference>
<evidence type="ECO:0000256" key="6">
    <source>
        <dbReference type="PROSITE-ProRule" id="PRU01215"/>
    </source>
</evidence>
<protein>
    <submittedName>
        <fullName evidence="11">Protein RMD5-like A</fullName>
    </submittedName>
</protein>
<sequence>MMDDREGDAGGGDTGARSGLAEIDQHFDDGGAEENRHRGLEPDDEVDDEDQHQDKHQDQHQDQDRDDDLGKQDSAVDDARNVSGTAGGDHSVHFDVSVDEHGGSRNPATATGTSANASAAVGDEYFSSSSSNRSRGQIFTESGFSSSSSSFMTGAPRSSAATGTTGGGPHTGRSDGRTNNHRVYQERFMQMLKEQQRRAAEGRAAGDGSGSYDDLLSQFGALSKDLAKVVARSQKVEDSNAELHEAYDRLKDQHLKLLERYRDARKMANAEAETRRRIEHRQDEIVQGLARQLEVKAEEFAELQIQLSLPRDVNIIRQKVQRELEGAHRAQVYSRDREIEKLRASLAKEHNAHELLKTEFEQYTLNQKEEREVLRAEHRAATEELGAQLSRLRREAEETSKQEQVRLRALDVAQIRAERDGLREQLVVTRADLESARISADQLATAEDRARLELGTEVKELRLENTRFRRQQEHHEGERRRLEDALEKANAARVEQQAENSKLESKLAGAGKALDEERARGSRALSEASTKAERERHELRAQVESLEAQLTRVAARHSDQDKLREGQHSSALAEIERARDRALATLEDEKRARRDLDEEIVELRARVESQAREFAEARDRLSEQRDLQASEARRAVKEKEALHERVKVLAVKLEQVETRANELEDEYRDLQDKHRTALENAREAKERTQRAESRLSALDQELRIELEKQARLRAALAESSQRAEDETHVARDKENDVKQRLAETLVAQSQKGRRALDKLEKKHAAYHEALSKCKDRIKDLRAKYHASQREVSALLAARERLQQRLKDLERYRDLYFNMRSHHIVDVDIDDDGHQHHDDDNADVEARRGPLDDDFLAGPIAELDTLGAILKTFKTALRDAAKEETDEDASSQKHGQDKNFRKTQKRKLAVAELGTRFEKAATMAKLRANNKNMHAALGKLGKALDKILSPEDVEIFRHAAKNDNIEETTLFDLFTLAIVDHYMHCGRFDLAREVAAEIDQEIDQVRAEQFQEIHSIMSTLGGDTTGNLPDEALSQNMPKSKTDVASVDITKALAWSLKHAKKLSQQSSPGLLFELHKLHFLQLVASEDPGAAVEYARQELYPLSRQLHGGNVAVTALMGKLAIPLEHNAVAAQQSVVREIFRAEASFVYGIPAESPLVVALQAGRLCIRKLRKYFRVILARRAASAAASAAADDSMSSSATTNPLMDRIAEVAAAHRAARARRSSFADSAPRRPSTAVSLARTGAPAPDGDAVGSASKPWADLEQLPVNVDLDTRYDFHSVIICPVSKEQTSKDNEPMLLSCGHVIAKASMKCIIKPGAGRLKCPTCQVDQSAYSAMRLYV</sequence>
<dbReference type="InterPro" id="IPR045098">
    <property type="entry name" value="Fyv10_fam"/>
</dbReference>
<dbReference type="InterPro" id="IPR037683">
    <property type="entry name" value="Rmd5_dRing"/>
</dbReference>
<evidence type="ECO:0000256" key="7">
    <source>
        <dbReference type="SAM" id="Coils"/>
    </source>
</evidence>
<dbReference type="Pfam" id="PF10607">
    <property type="entry name" value="CTLH"/>
    <property type="match status" value="1"/>
</dbReference>
<keyword evidence="5" id="KW-0862">Zinc</keyword>
<feature type="compositionally biased region" description="Basic and acidic residues" evidence="8">
    <location>
        <begin position="466"/>
        <end position="487"/>
    </location>
</feature>
<evidence type="ECO:0000256" key="1">
    <source>
        <dbReference type="ARBA" id="ARBA00004496"/>
    </source>
</evidence>
<dbReference type="Gene3D" id="3.30.40.10">
    <property type="entry name" value="Zinc/RING finger domain, C3HC4 (zinc finger)"/>
    <property type="match status" value="1"/>
</dbReference>
<feature type="compositionally biased region" description="Low complexity" evidence="8">
    <location>
        <begin position="108"/>
        <end position="120"/>
    </location>
</feature>
<dbReference type="InterPro" id="IPR013083">
    <property type="entry name" value="Znf_RING/FYVE/PHD"/>
</dbReference>
<feature type="compositionally biased region" description="Low complexity" evidence="8">
    <location>
        <begin position="142"/>
        <end position="163"/>
    </location>
</feature>
<keyword evidence="3" id="KW-0479">Metal-binding</keyword>
<dbReference type="Proteomes" id="UP000241890">
    <property type="component" value="Unassembled WGS sequence"/>
</dbReference>
<feature type="compositionally biased region" description="Basic and acidic residues" evidence="8">
    <location>
        <begin position="23"/>
        <end position="41"/>
    </location>
</feature>
<dbReference type="InterPro" id="IPR044063">
    <property type="entry name" value="ZF_RING_GID"/>
</dbReference>
<feature type="domain" description="CTLH" evidence="9">
    <location>
        <begin position="1047"/>
        <end position="1090"/>
    </location>
</feature>
<proteinExistence type="predicted"/>
<evidence type="ECO:0000259" key="10">
    <source>
        <dbReference type="PROSITE" id="PS51867"/>
    </source>
</evidence>
<dbReference type="PANTHER" id="PTHR12170:SF3">
    <property type="entry name" value="GH10162P"/>
    <property type="match status" value="1"/>
</dbReference>
<feature type="zinc finger region" description="RING-Gid-type" evidence="6">
    <location>
        <begin position="1283"/>
        <end position="1326"/>
    </location>
</feature>
<keyword evidence="12" id="KW-1185">Reference proteome</keyword>
<feature type="domain" description="RING-Gid-type" evidence="10">
    <location>
        <begin position="1283"/>
        <end position="1326"/>
    </location>
</feature>
<keyword evidence="2" id="KW-0963">Cytoplasm</keyword>